<evidence type="ECO:0000256" key="1">
    <source>
        <dbReference type="ARBA" id="ARBA00022737"/>
    </source>
</evidence>
<gene>
    <name evidence="3" type="ORF">BRAA05T20347Z</name>
</gene>
<dbReference type="Pfam" id="PF13041">
    <property type="entry name" value="PPR_2"/>
    <property type="match status" value="1"/>
</dbReference>
<keyword evidence="1" id="KW-0677">Repeat</keyword>
<dbReference type="InterPro" id="IPR002885">
    <property type="entry name" value="PPR_rpt"/>
</dbReference>
<feature type="repeat" description="PPR" evidence="2">
    <location>
        <begin position="41"/>
        <end position="76"/>
    </location>
</feature>
<dbReference type="PROSITE" id="PS51375">
    <property type="entry name" value="PPR"/>
    <property type="match status" value="1"/>
</dbReference>
<sequence>MYRIRVEPRRKKIEKHKDFRQTALILIVEIVKSHVQLYIIRLATYNAVIDACGKGGMSFNKVAEFFDDMERNGVQPDRITDRWTALSLTPARLSWRASPSSPISWRSGQDDSWRQSSYNIKAYVPPPRLPLLYSLLCHELLHKSLTANPLEQSEALPYISFPLRHALMGSFTFVTDPWRSGQDDSWSQSSYNIKSYVSPPRLPLLYSSLCRELLHKSLTANPLEQSEAFPYPFLSAMSARHMPSPCKHI</sequence>
<name>A0A3P5Z988_BRACM</name>
<dbReference type="NCBIfam" id="TIGR00756">
    <property type="entry name" value="PPR"/>
    <property type="match status" value="1"/>
</dbReference>
<reference evidence="3" key="1">
    <citation type="submission" date="2018-11" db="EMBL/GenBank/DDBJ databases">
        <authorList>
            <consortium name="Genoscope - CEA"/>
            <person name="William W."/>
        </authorList>
    </citation>
    <scope>NUCLEOTIDE SEQUENCE</scope>
</reference>
<dbReference type="Gene3D" id="1.25.40.10">
    <property type="entry name" value="Tetratricopeptide repeat domain"/>
    <property type="match status" value="1"/>
</dbReference>
<protein>
    <submittedName>
        <fullName evidence="3">Uncharacterized protein</fullName>
    </submittedName>
</protein>
<dbReference type="AlphaFoldDB" id="A0A3P5Z988"/>
<dbReference type="EMBL" id="LR031570">
    <property type="protein sequence ID" value="VDC70633.1"/>
    <property type="molecule type" value="Genomic_DNA"/>
</dbReference>
<evidence type="ECO:0000313" key="3">
    <source>
        <dbReference type="EMBL" id="VDC70633.1"/>
    </source>
</evidence>
<organism evidence="3">
    <name type="scientific">Brassica campestris</name>
    <name type="common">Field mustard</name>
    <dbReference type="NCBI Taxonomy" id="3711"/>
    <lineage>
        <taxon>Eukaryota</taxon>
        <taxon>Viridiplantae</taxon>
        <taxon>Streptophyta</taxon>
        <taxon>Embryophyta</taxon>
        <taxon>Tracheophyta</taxon>
        <taxon>Spermatophyta</taxon>
        <taxon>Magnoliopsida</taxon>
        <taxon>eudicotyledons</taxon>
        <taxon>Gunneridae</taxon>
        <taxon>Pentapetalae</taxon>
        <taxon>rosids</taxon>
        <taxon>malvids</taxon>
        <taxon>Brassicales</taxon>
        <taxon>Brassicaceae</taxon>
        <taxon>Brassiceae</taxon>
        <taxon>Brassica</taxon>
    </lineage>
</organism>
<proteinExistence type="predicted"/>
<accession>A0A3P5Z988</accession>
<dbReference type="InterPro" id="IPR011990">
    <property type="entry name" value="TPR-like_helical_dom_sf"/>
</dbReference>
<evidence type="ECO:0000256" key="2">
    <source>
        <dbReference type="PROSITE-ProRule" id="PRU00708"/>
    </source>
</evidence>